<organism evidence="1 2">
    <name type="scientific">Dermatophagoides farinae</name>
    <name type="common">American house dust mite</name>
    <dbReference type="NCBI Taxonomy" id="6954"/>
    <lineage>
        <taxon>Eukaryota</taxon>
        <taxon>Metazoa</taxon>
        <taxon>Ecdysozoa</taxon>
        <taxon>Arthropoda</taxon>
        <taxon>Chelicerata</taxon>
        <taxon>Arachnida</taxon>
        <taxon>Acari</taxon>
        <taxon>Acariformes</taxon>
        <taxon>Sarcoptiformes</taxon>
        <taxon>Astigmata</taxon>
        <taxon>Psoroptidia</taxon>
        <taxon>Analgoidea</taxon>
        <taxon>Pyroglyphidae</taxon>
        <taxon>Dermatophagoidinae</taxon>
        <taxon>Dermatophagoides</taxon>
    </lineage>
</organism>
<evidence type="ECO:0000313" key="2">
    <source>
        <dbReference type="Proteomes" id="UP000790347"/>
    </source>
</evidence>
<dbReference type="Proteomes" id="UP000790347">
    <property type="component" value="Unassembled WGS sequence"/>
</dbReference>
<gene>
    <name evidence="1" type="ORF">DERF_003318</name>
</gene>
<sequence length="88" mass="10319">MMMISLITSIKADLTTYESKCKLSYYYYYRIYRQQISDASSTQSSYVRVMLPFGFHASTCTCMHVCEIKYNQKKTGYTAPREQNFCEA</sequence>
<accession>A0A922LBE7</accession>
<proteinExistence type="predicted"/>
<keyword evidence="2" id="KW-1185">Reference proteome</keyword>
<dbReference type="AlphaFoldDB" id="A0A922LBE7"/>
<protein>
    <submittedName>
        <fullName evidence="1">Uncharacterized protein</fullName>
    </submittedName>
</protein>
<dbReference type="EMBL" id="ASGP02000001">
    <property type="protein sequence ID" value="KAH9529433.1"/>
    <property type="molecule type" value="Genomic_DNA"/>
</dbReference>
<name>A0A922LBE7_DERFA</name>
<reference evidence="1" key="1">
    <citation type="submission" date="2013-05" db="EMBL/GenBank/DDBJ databases">
        <authorList>
            <person name="Yim A.K.Y."/>
            <person name="Chan T.F."/>
            <person name="Ji K.M."/>
            <person name="Liu X.Y."/>
            <person name="Zhou J.W."/>
            <person name="Li R.Q."/>
            <person name="Yang K.Y."/>
            <person name="Li J."/>
            <person name="Li M."/>
            <person name="Law P.T.W."/>
            <person name="Wu Y.L."/>
            <person name="Cai Z.L."/>
            <person name="Qin H."/>
            <person name="Bao Y."/>
            <person name="Leung R.K.K."/>
            <person name="Ng P.K.S."/>
            <person name="Zou J."/>
            <person name="Zhong X.J."/>
            <person name="Ran P.X."/>
            <person name="Zhong N.S."/>
            <person name="Liu Z.G."/>
            <person name="Tsui S.K.W."/>
        </authorList>
    </citation>
    <scope>NUCLEOTIDE SEQUENCE</scope>
    <source>
        <strain evidence="1">Derf</strain>
        <tissue evidence="1">Whole organism</tissue>
    </source>
</reference>
<reference evidence="1" key="2">
    <citation type="journal article" date="2022" name="Res Sq">
        <title>Comparative Genomics Reveals Insights into the Divergent Evolution of Astigmatic Mites and Household Pest Adaptations.</title>
        <authorList>
            <person name="Xiong Q."/>
            <person name="Wan A.T.-Y."/>
            <person name="Liu X.-Y."/>
            <person name="Fung C.S.-H."/>
            <person name="Xiao X."/>
            <person name="Malainual N."/>
            <person name="Hou J."/>
            <person name="Wang L."/>
            <person name="Wang M."/>
            <person name="Yang K."/>
            <person name="Cui Y."/>
            <person name="Leung E."/>
            <person name="Nong W."/>
            <person name="Shin S.-K."/>
            <person name="Au S."/>
            <person name="Jeong K.Y."/>
            <person name="Chew F.T."/>
            <person name="Hui J."/>
            <person name="Leung T.F."/>
            <person name="Tungtrongchitr A."/>
            <person name="Zhong N."/>
            <person name="Liu Z."/>
            <person name="Tsui S."/>
        </authorList>
    </citation>
    <scope>NUCLEOTIDE SEQUENCE</scope>
    <source>
        <strain evidence="1">Derf</strain>
        <tissue evidence="1">Whole organism</tissue>
    </source>
</reference>
<evidence type="ECO:0000313" key="1">
    <source>
        <dbReference type="EMBL" id="KAH9529433.1"/>
    </source>
</evidence>
<comment type="caution">
    <text evidence="1">The sequence shown here is derived from an EMBL/GenBank/DDBJ whole genome shotgun (WGS) entry which is preliminary data.</text>
</comment>